<protein>
    <submittedName>
        <fullName evidence="1">Uncharacterized protein</fullName>
    </submittedName>
</protein>
<organism evidence="1 2">
    <name type="scientific">Crepidotus variabilis</name>
    <dbReference type="NCBI Taxonomy" id="179855"/>
    <lineage>
        <taxon>Eukaryota</taxon>
        <taxon>Fungi</taxon>
        <taxon>Dikarya</taxon>
        <taxon>Basidiomycota</taxon>
        <taxon>Agaricomycotina</taxon>
        <taxon>Agaricomycetes</taxon>
        <taxon>Agaricomycetidae</taxon>
        <taxon>Agaricales</taxon>
        <taxon>Agaricineae</taxon>
        <taxon>Crepidotaceae</taxon>
        <taxon>Crepidotus</taxon>
    </lineage>
</organism>
<dbReference type="Gene3D" id="3.80.10.10">
    <property type="entry name" value="Ribonuclease Inhibitor"/>
    <property type="match status" value="1"/>
</dbReference>
<reference evidence="1" key="1">
    <citation type="submission" date="2020-11" db="EMBL/GenBank/DDBJ databases">
        <authorList>
            <consortium name="DOE Joint Genome Institute"/>
            <person name="Ahrendt S."/>
            <person name="Riley R."/>
            <person name="Andreopoulos W."/>
            <person name="Labutti K."/>
            <person name="Pangilinan J."/>
            <person name="Ruiz-Duenas F.J."/>
            <person name="Barrasa J.M."/>
            <person name="Sanchez-Garcia M."/>
            <person name="Camarero S."/>
            <person name="Miyauchi S."/>
            <person name="Serrano A."/>
            <person name="Linde D."/>
            <person name="Babiker R."/>
            <person name="Drula E."/>
            <person name="Ayuso-Fernandez I."/>
            <person name="Pacheco R."/>
            <person name="Padilla G."/>
            <person name="Ferreira P."/>
            <person name="Barriuso J."/>
            <person name="Kellner H."/>
            <person name="Castanera R."/>
            <person name="Alfaro M."/>
            <person name="Ramirez L."/>
            <person name="Pisabarro A.G."/>
            <person name="Kuo A."/>
            <person name="Tritt A."/>
            <person name="Lipzen A."/>
            <person name="He G."/>
            <person name="Yan M."/>
            <person name="Ng V."/>
            <person name="Cullen D."/>
            <person name="Martin F."/>
            <person name="Rosso M.-N."/>
            <person name="Henrissat B."/>
            <person name="Hibbett D."/>
            <person name="Martinez A.T."/>
            <person name="Grigoriev I.V."/>
        </authorList>
    </citation>
    <scope>NUCLEOTIDE SEQUENCE</scope>
    <source>
        <strain evidence="1">CBS 506.95</strain>
    </source>
</reference>
<dbReference type="InterPro" id="IPR032675">
    <property type="entry name" value="LRR_dom_sf"/>
</dbReference>
<comment type="caution">
    <text evidence="1">The sequence shown here is derived from an EMBL/GenBank/DDBJ whole genome shotgun (WGS) entry which is preliminary data.</text>
</comment>
<name>A0A9P6JQ86_9AGAR</name>
<keyword evidence="2" id="KW-1185">Reference proteome</keyword>
<evidence type="ECO:0000313" key="1">
    <source>
        <dbReference type="EMBL" id="KAF9529352.1"/>
    </source>
</evidence>
<dbReference type="Proteomes" id="UP000807306">
    <property type="component" value="Unassembled WGS sequence"/>
</dbReference>
<dbReference type="EMBL" id="MU157846">
    <property type="protein sequence ID" value="KAF9529352.1"/>
    <property type="molecule type" value="Genomic_DNA"/>
</dbReference>
<gene>
    <name evidence="1" type="ORF">CPB83DRAFT_852515</name>
</gene>
<sequence length="517" mass="58911">MTVLCSVPNRRCCSRTCAVVGELSRMGHPVFGRLVPGITDHDIGNTTDSHFRSLIPEGLLAKEEELRKKTRVIANAVKDWLARAKNCPLRVALADFGAKEFYPNHTNTFCTMLIDVLIHFFKQIGQLFLSLPPDRPGLQHVLSLSRHFFPKLTVLDIYFRERGHQPALYDNVQAWQNSPIFMSPALRRIRVYYPQSLDAYSLPVAWGHLTHLSLEHITDSEGFNKAIKILRSCHSNLISFHFSGSAHSILHSVDLFDAGVSVGHFVLPFLKTLSFDLPARLRPAPAVQGAKSVFEQFDFPALECLHYFWFPQSYLEEREATSVAFYRIIQRWGQSLKRLETTPQSFSAGDIRFYLRECPDLQEFVLGWSGQLCPTTTVIGPESNDTFLEFLGSTDKDGHFLLPKFQIFENINQNRYTDNAILNFIRAKQTAGPGLKKLRKISLKMYRSQQEAMAEALRSFIEDDCGVELEYSEKVTDICQWLQYPPIPDITSPDHHLPVLCSSYPSEKSTTSFIHHN</sequence>
<evidence type="ECO:0000313" key="2">
    <source>
        <dbReference type="Proteomes" id="UP000807306"/>
    </source>
</evidence>
<dbReference type="OrthoDB" id="3248197at2759"/>
<accession>A0A9P6JQ86</accession>
<dbReference type="AlphaFoldDB" id="A0A9P6JQ86"/>
<proteinExistence type="predicted"/>